<keyword evidence="2" id="KW-1185">Reference proteome</keyword>
<name>A0A4S2MKW2_9PEZI</name>
<evidence type="ECO:0000313" key="2">
    <source>
        <dbReference type="Proteomes" id="UP000298138"/>
    </source>
</evidence>
<proteinExistence type="predicted"/>
<organism evidence="1 2">
    <name type="scientific">Ascodesmis nigricans</name>
    <dbReference type="NCBI Taxonomy" id="341454"/>
    <lineage>
        <taxon>Eukaryota</taxon>
        <taxon>Fungi</taxon>
        <taxon>Dikarya</taxon>
        <taxon>Ascomycota</taxon>
        <taxon>Pezizomycotina</taxon>
        <taxon>Pezizomycetes</taxon>
        <taxon>Pezizales</taxon>
        <taxon>Ascodesmidaceae</taxon>
        <taxon>Ascodesmis</taxon>
    </lineage>
</organism>
<dbReference type="OrthoDB" id="2013972at2759"/>
<reference evidence="1 2" key="1">
    <citation type="submission" date="2019-04" db="EMBL/GenBank/DDBJ databases">
        <title>Comparative genomics and transcriptomics to analyze fruiting body development in filamentous ascomycetes.</title>
        <authorList>
            <consortium name="DOE Joint Genome Institute"/>
            <person name="Lutkenhaus R."/>
            <person name="Traeger S."/>
            <person name="Breuer J."/>
            <person name="Kuo A."/>
            <person name="Lipzen A."/>
            <person name="Pangilinan J."/>
            <person name="Dilworth D."/>
            <person name="Sandor L."/>
            <person name="Poggeler S."/>
            <person name="Barry K."/>
            <person name="Grigoriev I.V."/>
            <person name="Nowrousian M."/>
        </authorList>
    </citation>
    <scope>NUCLEOTIDE SEQUENCE [LARGE SCALE GENOMIC DNA]</scope>
    <source>
        <strain evidence="1 2">CBS 389.68</strain>
    </source>
</reference>
<dbReference type="AlphaFoldDB" id="A0A4S2MKW2"/>
<sequence length="199" mass="22135">MQCDDDTMPATSAYHAYMGALQLLYQKIGINSSLHATDYQRLLELTGFVDVVIWAFKVPIGGWPRTKRLRRTDLICADIASTGADALAFSMLTNVGGYSVKAARKIVDDVVATFRKGEERVLYGVLCYGEETGVLGWACEGRRRGVRGEERWDGPGRRVRLRVLMVFFSDEFGKLISVSIVFLSVSLLEECEIALAEVL</sequence>
<gene>
    <name evidence="1" type="ORF">EX30DRAFT_197371</name>
</gene>
<dbReference type="Proteomes" id="UP000298138">
    <property type="component" value="Unassembled WGS sequence"/>
</dbReference>
<protein>
    <submittedName>
        <fullName evidence="1">Uncharacterized protein</fullName>
    </submittedName>
</protein>
<dbReference type="InParanoid" id="A0A4S2MKW2"/>
<evidence type="ECO:0000313" key="1">
    <source>
        <dbReference type="EMBL" id="TGZ77505.1"/>
    </source>
</evidence>
<dbReference type="EMBL" id="ML220152">
    <property type="protein sequence ID" value="TGZ77505.1"/>
    <property type="molecule type" value="Genomic_DNA"/>
</dbReference>
<accession>A0A4S2MKW2</accession>